<feature type="signal peptide" evidence="14">
    <location>
        <begin position="1"/>
        <end position="23"/>
    </location>
</feature>
<keyword evidence="5 14" id="KW-0732">Signal</keyword>
<feature type="binding site" evidence="12">
    <location>
        <position position="376"/>
    </location>
    <ligand>
        <name>ATP</name>
        <dbReference type="ChEBI" id="CHEBI:30616"/>
    </ligand>
</feature>
<dbReference type="Pfam" id="PF14380">
    <property type="entry name" value="WAK_assoc"/>
    <property type="match status" value="1"/>
</dbReference>
<keyword evidence="7" id="KW-0418">Kinase</keyword>
<dbReference type="PROSITE" id="PS00108">
    <property type="entry name" value="PROTEIN_KINASE_ST"/>
    <property type="match status" value="1"/>
</dbReference>
<gene>
    <name evidence="16" type="ORF">ZOSMA_118G00160</name>
</gene>
<dbReference type="GO" id="GO:0005886">
    <property type="term" value="C:plasma membrane"/>
    <property type="evidence" value="ECO:0000318"/>
    <property type="project" value="GO_Central"/>
</dbReference>
<evidence type="ECO:0000256" key="2">
    <source>
        <dbReference type="ARBA" id="ARBA00022527"/>
    </source>
</evidence>
<dbReference type="Pfam" id="PF00069">
    <property type="entry name" value="Pkinase"/>
    <property type="match status" value="1"/>
</dbReference>
<dbReference type="PANTHER" id="PTHR27005:SF468">
    <property type="entry name" value="OS01G0310500 PROTEIN"/>
    <property type="match status" value="1"/>
</dbReference>
<keyword evidence="11" id="KW-0325">Glycoprotein</keyword>
<feature type="domain" description="Protein kinase" evidence="15">
    <location>
        <begin position="348"/>
        <end position="623"/>
    </location>
</feature>
<dbReference type="Gene3D" id="1.10.510.10">
    <property type="entry name" value="Transferase(Phosphotransferase) domain 1"/>
    <property type="match status" value="1"/>
</dbReference>
<dbReference type="STRING" id="29655.A0A0K9Q1U8"/>
<reference evidence="17" key="1">
    <citation type="journal article" date="2016" name="Nature">
        <title>The genome of the seagrass Zostera marina reveals angiosperm adaptation to the sea.</title>
        <authorList>
            <person name="Olsen J.L."/>
            <person name="Rouze P."/>
            <person name="Verhelst B."/>
            <person name="Lin Y.-C."/>
            <person name="Bayer T."/>
            <person name="Collen J."/>
            <person name="Dattolo E."/>
            <person name="De Paoli E."/>
            <person name="Dittami S."/>
            <person name="Maumus F."/>
            <person name="Michel G."/>
            <person name="Kersting A."/>
            <person name="Lauritano C."/>
            <person name="Lohaus R."/>
            <person name="Toepel M."/>
            <person name="Tonon T."/>
            <person name="Vanneste K."/>
            <person name="Amirebrahimi M."/>
            <person name="Brakel J."/>
            <person name="Bostroem C."/>
            <person name="Chovatia M."/>
            <person name="Grimwood J."/>
            <person name="Jenkins J.W."/>
            <person name="Jueterbock A."/>
            <person name="Mraz A."/>
            <person name="Stam W.T."/>
            <person name="Tice H."/>
            <person name="Bornberg-Bauer E."/>
            <person name="Green P.J."/>
            <person name="Pearson G.A."/>
            <person name="Procaccini G."/>
            <person name="Duarte C.M."/>
            <person name="Schmutz J."/>
            <person name="Reusch T.B.H."/>
            <person name="Van de Peer Y."/>
        </authorList>
    </citation>
    <scope>NUCLEOTIDE SEQUENCE [LARGE SCALE GENOMIC DNA]</scope>
    <source>
        <strain evidence="17">cv. Finnish</strain>
    </source>
</reference>
<evidence type="ECO:0000256" key="4">
    <source>
        <dbReference type="ARBA" id="ARBA00022692"/>
    </source>
</evidence>
<comment type="caution">
    <text evidence="16">The sequence shown here is derived from an EMBL/GenBank/DDBJ whole genome shotgun (WGS) entry which is preliminary data.</text>
</comment>
<dbReference type="EMBL" id="LFYR01000204">
    <property type="protein sequence ID" value="KMZ75139.1"/>
    <property type="molecule type" value="Genomic_DNA"/>
</dbReference>
<keyword evidence="4 13" id="KW-0812">Transmembrane</keyword>
<dbReference type="GO" id="GO:0005524">
    <property type="term" value="F:ATP binding"/>
    <property type="evidence" value="ECO:0007669"/>
    <property type="project" value="UniProtKB-UniRule"/>
</dbReference>
<evidence type="ECO:0000256" key="9">
    <source>
        <dbReference type="ARBA" id="ARBA00022989"/>
    </source>
</evidence>
<dbReference type="InterPro" id="IPR017441">
    <property type="entry name" value="Protein_kinase_ATP_BS"/>
</dbReference>
<dbReference type="InterPro" id="IPR000719">
    <property type="entry name" value="Prot_kinase_dom"/>
</dbReference>
<keyword evidence="2" id="KW-0723">Serine/threonine-protein kinase</keyword>
<evidence type="ECO:0000256" key="3">
    <source>
        <dbReference type="ARBA" id="ARBA00022679"/>
    </source>
</evidence>
<dbReference type="InterPro" id="IPR032872">
    <property type="entry name" value="WAK_assoc_C"/>
</dbReference>
<dbReference type="FunFam" id="3.30.200.20:FF:000043">
    <property type="entry name" value="Wall-associated receptor kinase 2"/>
    <property type="match status" value="1"/>
</dbReference>
<keyword evidence="17" id="KW-1185">Reference proteome</keyword>
<evidence type="ECO:0000259" key="15">
    <source>
        <dbReference type="PROSITE" id="PS50011"/>
    </source>
</evidence>
<keyword evidence="9 13" id="KW-1133">Transmembrane helix</keyword>
<dbReference type="AlphaFoldDB" id="A0A0K9Q1U8"/>
<evidence type="ECO:0000313" key="17">
    <source>
        <dbReference type="Proteomes" id="UP000036987"/>
    </source>
</evidence>
<dbReference type="GO" id="GO:0004674">
    <property type="term" value="F:protein serine/threonine kinase activity"/>
    <property type="evidence" value="ECO:0007669"/>
    <property type="project" value="UniProtKB-KW"/>
</dbReference>
<keyword evidence="10 13" id="KW-0472">Membrane</keyword>
<dbReference type="InterPro" id="IPR011009">
    <property type="entry name" value="Kinase-like_dom_sf"/>
</dbReference>
<protein>
    <recommendedName>
        <fullName evidence="15">Protein kinase domain-containing protein</fullName>
    </recommendedName>
</protein>
<comment type="subcellular location">
    <subcellularLocation>
        <location evidence="1">Membrane</location>
        <topology evidence="1">Single-pass type I membrane protein</topology>
    </subcellularLocation>
</comment>
<dbReference type="PANTHER" id="PTHR27005">
    <property type="entry name" value="WALL-ASSOCIATED RECEPTOR KINASE-LIKE 21"/>
    <property type="match status" value="1"/>
</dbReference>
<dbReference type="PROSITE" id="PS00107">
    <property type="entry name" value="PROTEIN_KINASE_ATP"/>
    <property type="match status" value="1"/>
</dbReference>
<evidence type="ECO:0000256" key="7">
    <source>
        <dbReference type="ARBA" id="ARBA00022777"/>
    </source>
</evidence>
<evidence type="ECO:0000256" key="5">
    <source>
        <dbReference type="ARBA" id="ARBA00022729"/>
    </source>
</evidence>
<keyword evidence="8 12" id="KW-0067">ATP-binding</keyword>
<evidence type="ECO:0000256" key="1">
    <source>
        <dbReference type="ARBA" id="ARBA00004479"/>
    </source>
</evidence>
<evidence type="ECO:0000256" key="14">
    <source>
        <dbReference type="SAM" id="SignalP"/>
    </source>
</evidence>
<feature type="transmembrane region" description="Helical" evidence="13">
    <location>
        <begin position="273"/>
        <end position="295"/>
    </location>
</feature>
<sequence>MFDKYHHFFISLLVITNILKAEAKSFKNLTESCPVTTDCGNGGPPKYPLRGTSQYSCGYDDLKVTCAGDNQILKTHSGDYIVKNVTWAPNNFSNKGIKIISLVDVDVEGKDCPRVKHTLDINDKPSLRRSSSVVDIIFFFNCTSQSQTLQMAQNEIGCLSEIEGTSYVFSNVTSTINKSLIESCQESVTATVDSSELDRIRGNLSRSFGTLLQKGFQLIAKSIYRECLVCERNKGGSCGYKNMADGEGLVFNCYDIVMYETGTSITDKKYRPALIGVICSIFVVIISIGCCFVLYKRSKKTRKKKMKRMNFNKNSKQLQKKLITSHGDTIERTKIIPLKELEKATNNFDKTRIIGQGGHGTVYKGLLSDQRVTAIKTSNVTNPTEVDEFINEVALLSRIYHRNVVMLYGCCLETEVPILVYEFVSNGTLSDHLHARDHFSHLCWDDRLRIAIELSSAILYLHFASSKTIFHSDLKSANILLDEKLSAKLSDFGASKYVGLDQTHITSTTVQGTIGYLDPEYYQSGKLTEKSDVYSLGVILVELFTGQKPISNARTQEERNIIMYFIKMFNEKHVELIFDTCLEEEADKDEIEVFARLACSCLRYKGEERPTMKEVVSTLEGIVRSKVPTISQNYQKMRGKKVRSFDDISTSSWTAIGQQNSTYEEL</sequence>
<evidence type="ECO:0000256" key="6">
    <source>
        <dbReference type="ARBA" id="ARBA00022741"/>
    </source>
</evidence>
<dbReference type="OMA" id="ERNIIMY"/>
<evidence type="ECO:0000256" key="8">
    <source>
        <dbReference type="ARBA" id="ARBA00022840"/>
    </source>
</evidence>
<dbReference type="SUPFAM" id="SSF56112">
    <property type="entry name" value="Protein kinase-like (PK-like)"/>
    <property type="match status" value="1"/>
</dbReference>
<evidence type="ECO:0000256" key="13">
    <source>
        <dbReference type="SAM" id="Phobius"/>
    </source>
</evidence>
<dbReference type="Gene3D" id="3.30.200.20">
    <property type="entry name" value="Phosphorylase Kinase, domain 1"/>
    <property type="match status" value="1"/>
</dbReference>
<keyword evidence="6 12" id="KW-0547">Nucleotide-binding</keyword>
<evidence type="ECO:0000256" key="10">
    <source>
        <dbReference type="ARBA" id="ARBA00023136"/>
    </source>
</evidence>
<dbReference type="OrthoDB" id="4062651at2759"/>
<feature type="chain" id="PRO_5005528213" description="Protein kinase domain-containing protein" evidence="14">
    <location>
        <begin position="24"/>
        <end position="666"/>
    </location>
</feature>
<name>A0A0K9Q1U8_ZOSMR</name>
<dbReference type="Proteomes" id="UP000036987">
    <property type="component" value="Unassembled WGS sequence"/>
</dbReference>
<keyword evidence="3" id="KW-0808">Transferase</keyword>
<proteinExistence type="predicted"/>
<accession>A0A0K9Q1U8</accession>
<organism evidence="16 17">
    <name type="scientific">Zostera marina</name>
    <name type="common">Eelgrass</name>
    <dbReference type="NCBI Taxonomy" id="29655"/>
    <lineage>
        <taxon>Eukaryota</taxon>
        <taxon>Viridiplantae</taxon>
        <taxon>Streptophyta</taxon>
        <taxon>Embryophyta</taxon>
        <taxon>Tracheophyta</taxon>
        <taxon>Spermatophyta</taxon>
        <taxon>Magnoliopsida</taxon>
        <taxon>Liliopsida</taxon>
        <taxon>Zosteraceae</taxon>
        <taxon>Zostera</taxon>
    </lineage>
</organism>
<dbReference type="SMART" id="SM00220">
    <property type="entry name" value="S_TKc"/>
    <property type="match status" value="1"/>
</dbReference>
<dbReference type="InterPro" id="IPR008271">
    <property type="entry name" value="Ser/Thr_kinase_AS"/>
</dbReference>
<dbReference type="GO" id="GO:0007166">
    <property type="term" value="P:cell surface receptor signaling pathway"/>
    <property type="evidence" value="ECO:0000318"/>
    <property type="project" value="GO_Central"/>
</dbReference>
<dbReference type="CDD" id="cd14066">
    <property type="entry name" value="STKc_IRAK"/>
    <property type="match status" value="1"/>
</dbReference>
<evidence type="ECO:0000313" key="16">
    <source>
        <dbReference type="EMBL" id="KMZ75139.1"/>
    </source>
</evidence>
<evidence type="ECO:0000256" key="11">
    <source>
        <dbReference type="ARBA" id="ARBA00023180"/>
    </source>
</evidence>
<dbReference type="FunFam" id="1.10.510.10:FF:000084">
    <property type="entry name" value="Wall-associated receptor kinase 2"/>
    <property type="match status" value="1"/>
</dbReference>
<dbReference type="PROSITE" id="PS50011">
    <property type="entry name" value="PROTEIN_KINASE_DOM"/>
    <property type="match status" value="1"/>
</dbReference>
<dbReference type="InterPro" id="IPR045274">
    <property type="entry name" value="WAK-like"/>
</dbReference>
<evidence type="ECO:0000256" key="12">
    <source>
        <dbReference type="PROSITE-ProRule" id="PRU10141"/>
    </source>
</evidence>